<dbReference type="FunFam" id="1.10.8.100:FF:000001">
    <property type="entry name" value="Ribosomal RNA small subunit methyltransferase A"/>
    <property type="match status" value="1"/>
</dbReference>
<feature type="binding site" evidence="7 8">
    <location>
        <position position="24"/>
    </location>
    <ligand>
        <name>S-adenosyl-L-methionine</name>
        <dbReference type="ChEBI" id="CHEBI:59789"/>
    </ligand>
</feature>
<dbReference type="GO" id="GO:0052908">
    <property type="term" value="F:16S rRNA (adenine(1518)-N(6)/adenine(1519)-N(6))-dimethyltransferase activity"/>
    <property type="evidence" value="ECO:0007669"/>
    <property type="project" value="UniProtKB-EC"/>
</dbReference>
<dbReference type="InParanoid" id="D6Z167"/>
<evidence type="ECO:0000256" key="2">
    <source>
        <dbReference type="ARBA" id="ARBA00022552"/>
    </source>
</evidence>
<dbReference type="InterPro" id="IPR011530">
    <property type="entry name" value="rRNA_adenine_dimethylase"/>
</dbReference>
<dbReference type="CDD" id="cd02440">
    <property type="entry name" value="AdoMet_MTases"/>
    <property type="match status" value="1"/>
</dbReference>
<evidence type="ECO:0000256" key="1">
    <source>
        <dbReference type="ARBA" id="ARBA00022490"/>
    </source>
</evidence>
<dbReference type="PANTHER" id="PTHR11727:SF7">
    <property type="entry name" value="DIMETHYLADENOSINE TRANSFERASE-RELATED"/>
    <property type="match status" value="1"/>
</dbReference>
<keyword evidence="6 7" id="KW-0694">RNA-binding</keyword>
<dbReference type="GO" id="GO:0003723">
    <property type="term" value="F:RNA binding"/>
    <property type="evidence" value="ECO:0007669"/>
    <property type="project" value="UniProtKB-UniRule"/>
</dbReference>
<evidence type="ECO:0000256" key="3">
    <source>
        <dbReference type="ARBA" id="ARBA00022603"/>
    </source>
</evidence>
<evidence type="ECO:0000256" key="7">
    <source>
        <dbReference type="HAMAP-Rule" id="MF_00607"/>
    </source>
</evidence>
<keyword evidence="1 7" id="KW-0963">Cytoplasm</keyword>
<feature type="binding site" evidence="7 8">
    <location>
        <position position="26"/>
    </location>
    <ligand>
        <name>S-adenosyl-L-methionine</name>
        <dbReference type="ChEBI" id="CHEBI:59789"/>
    </ligand>
</feature>
<dbReference type="KEGG" id="dak:DaAHT2_0616"/>
<dbReference type="PROSITE" id="PS51689">
    <property type="entry name" value="SAM_RNA_A_N6_MT"/>
    <property type="match status" value="1"/>
</dbReference>
<dbReference type="InterPro" id="IPR029063">
    <property type="entry name" value="SAM-dependent_MTases_sf"/>
</dbReference>
<accession>D6Z167</accession>
<dbReference type="Gene3D" id="3.40.50.150">
    <property type="entry name" value="Vaccinia Virus protein VP39"/>
    <property type="match status" value="1"/>
</dbReference>
<dbReference type="STRING" id="589865.DaAHT2_0616"/>
<feature type="binding site" evidence="7 8">
    <location>
        <position position="119"/>
    </location>
    <ligand>
        <name>S-adenosyl-L-methionine</name>
        <dbReference type="ChEBI" id="CHEBI:59789"/>
    </ligand>
</feature>
<dbReference type="RefSeq" id="WP_013162853.1">
    <property type="nucleotide sequence ID" value="NC_014216.1"/>
</dbReference>
<evidence type="ECO:0000256" key="6">
    <source>
        <dbReference type="ARBA" id="ARBA00022884"/>
    </source>
</evidence>
<dbReference type="NCBIfam" id="TIGR00755">
    <property type="entry name" value="ksgA"/>
    <property type="match status" value="1"/>
</dbReference>
<dbReference type="EC" id="2.1.1.182" evidence="7"/>
<evidence type="ECO:0000256" key="4">
    <source>
        <dbReference type="ARBA" id="ARBA00022679"/>
    </source>
</evidence>
<keyword evidence="11" id="KW-1185">Reference proteome</keyword>
<proteinExistence type="inferred from homology"/>
<dbReference type="Proteomes" id="UP000001508">
    <property type="component" value="Chromosome"/>
</dbReference>
<dbReference type="AlphaFoldDB" id="D6Z167"/>
<comment type="subcellular location">
    <subcellularLocation>
        <location evidence="7">Cytoplasm</location>
    </subcellularLocation>
</comment>
<protein>
    <recommendedName>
        <fullName evidence="7">Ribosomal RNA small subunit methyltransferase A</fullName>
        <ecNumber evidence="7">2.1.1.182</ecNumber>
    </recommendedName>
    <alternativeName>
        <fullName evidence="7">16S rRNA (adenine(1518)-N(6)/adenine(1519)-N(6))-dimethyltransferase</fullName>
    </alternativeName>
    <alternativeName>
        <fullName evidence="7">16S rRNA dimethyladenosine transferase</fullName>
    </alternativeName>
    <alternativeName>
        <fullName evidence="7">16S rRNA dimethylase</fullName>
    </alternativeName>
    <alternativeName>
        <fullName evidence="7">S-adenosylmethionine-6-N', N'-adenosyl(rRNA) dimethyltransferase</fullName>
    </alternativeName>
</protein>
<keyword evidence="4 7" id="KW-0808">Transferase</keyword>
<feature type="domain" description="Ribosomal RNA adenine methylase transferase N-terminal" evidence="9">
    <location>
        <begin position="31"/>
        <end position="204"/>
    </location>
</feature>
<dbReference type="InterPro" id="IPR020598">
    <property type="entry name" value="rRNA_Ade_methylase_Trfase_N"/>
</dbReference>
<dbReference type="OrthoDB" id="9814755at2"/>
<dbReference type="SMART" id="SM00650">
    <property type="entry name" value="rADc"/>
    <property type="match status" value="1"/>
</dbReference>
<feature type="binding site" evidence="7 8">
    <location>
        <position position="97"/>
    </location>
    <ligand>
        <name>S-adenosyl-L-methionine</name>
        <dbReference type="ChEBI" id="CHEBI:59789"/>
    </ligand>
</feature>
<dbReference type="Pfam" id="PF00398">
    <property type="entry name" value="RrnaAD"/>
    <property type="match status" value="1"/>
</dbReference>
<evidence type="ECO:0000313" key="11">
    <source>
        <dbReference type="Proteomes" id="UP000001508"/>
    </source>
</evidence>
<name>D6Z167_DESAT</name>
<feature type="binding site" evidence="7 8">
    <location>
        <position position="72"/>
    </location>
    <ligand>
        <name>S-adenosyl-L-methionine</name>
        <dbReference type="ChEBI" id="CHEBI:59789"/>
    </ligand>
</feature>
<evidence type="ECO:0000259" key="9">
    <source>
        <dbReference type="SMART" id="SM00650"/>
    </source>
</evidence>
<dbReference type="Gene3D" id="1.10.8.100">
    <property type="entry name" value="Ribosomal RNA adenine dimethylase-like, domain 2"/>
    <property type="match status" value="1"/>
</dbReference>
<keyword evidence="2 7" id="KW-0698">rRNA processing</keyword>
<reference evidence="11" key="1">
    <citation type="submission" date="2010-02" db="EMBL/GenBank/DDBJ databases">
        <title>Complete sequence of Desulfurivibrio alkaliphilus AHT2.</title>
        <authorList>
            <consortium name="US DOE Joint Genome Institute"/>
            <person name="Pitluck S."/>
            <person name="Chertkov O."/>
            <person name="Detter J.C."/>
            <person name="Han C."/>
            <person name="Tapia R."/>
            <person name="Larimer F."/>
            <person name="Land M."/>
            <person name="Hauser L."/>
            <person name="Kyrpides N."/>
            <person name="Mikhailova N."/>
            <person name="Sorokin D.Y."/>
            <person name="Muyzer G."/>
            <person name="Woyke T."/>
        </authorList>
    </citation>
    <scope>NUCLEOTIDE SEQUENCE [LARGE SCALE GENOMIC DNA]</scope>
    <source>
        <strain evidence="11">DSM 19089 / UNIQEM U267 / AHT2</strain>
    </source>
</reference>
<dbReference type="PROSITE" id="PS01131">
    <property type="entry name" value="RRNA_A_DIMETH"/>
    <property type="match status" value="1"/>
</dbReference>
<gene>
    <name evidence="7" type="primary">rsmA</name>
    <name evidence="7" type="synonym">ksgA</name>
    <name evidence="10" type="ordered locus">DaAHT2_0616</name>
</gene>
<evidence type="ECO:0000256" key="8">
    <source>
        <dbReference type="PROSITE-ProRule" id="PRU01026"/>
    </source>
</evidence>
<dbReference type="HOGENOM" id="CLU_041220_0_0_7"/>
<organism evidence="10 11">
    <name type="scientific">Desulfurivibrio alkaliphilus (strain DSM 19089 / UNIQEM U267 / AHT2)</name>
    <dbReference type="NCBI Taxonomy" id="589865"/>
    <lineage>
        <taxon>Bacteria</taxon>
        <taxon>Pseudomonadati</taxon>
        <taxon>Thermodesulfobacteriota</taxon>
        <taxon>Desulfobulbia</taxon>
        <taxon>Desulfobulbales</taxon>
        <taxon>Desulfobulbaceae</taxon>
        <taxon>Desulfurivibrio</taxon>
    </lineage>
</organism>
<evidence type="ECO:0000256" key="5">
    <source>
        <dbReference type="ARBA" id="ARBA00022691"/>
    </source>
</evidence>
<keyword evidence="5 7" id="KW-0949">S-adenosyl-L-methionine</keyword>
<keyword evidence="3 7" id="KW-0489">Methyltransferase</keyword>
<dbReference type="InterPro" id="IPR020596">
    <property type="entry name" value="rRNA_Ade_Mease_Trfase_CS"/>
</dbReference>
<comment type="catalytic activity">
    <reaction evidence="7">
        <text>adenosine(1518)/adenosine(1519) in 16S rRNA + 4 S-adenosyl-L-methionine = N(6)-dimethyladenosine(1518)/N(6)-dimethyladenosine(1519) in 16S rRNA + 4 S-adenosyl-L-homocysteine + 4 H(+)</text>
        <dbReference type="Rhea" id="RHEA:19609"/>
        <dbReference type="Rhea" id="RHEA-COMP:10232"/>
        <dbReference type="Rhea" id="RHEA-COMP:10233"/>
        <dbReference type="ChEBI" id="CHEBI:15378"/>
        <dbReference type="ChEBI" id="CHEBI:57856"/>
        <dbReference type="ChEBI" id="CHEBI:59789"/>
        <dbReference type="ChEBI" id="CHEBI:74411"/>
        <dbReference type="ChEBI" id="CHEBI:74493"/>
        <dbReference type="EC" id="2.1.1.182"/>
    </reaction>
</comment>
<comment type="function">
    <text evidence="7">Specifically dimethylates two adjacent adenosines (A1518 and A1519) in the loop of a conserved hairpin near the 3'-end of 16S rRNA in the 30S particle. May play a critical role in biogenesis of 30S subunits.</text>
</comment>
<comment type="similarity">
    <text evidence="7">Belongs to the class I-like SAM-binding methyltransferase superfamily. rRNA adenine N(6)-methyltransferase family. RsmA subfamily.</text>
</comment>
<sequence>MNQSEIKKLLTERGLAPSKQLGQNFLIQPVLAERIVTAGGITPDDTVVELGVGLGALTRPLAATAARVIGLEIDAGIIKYHREHQGLPANVELRHQDLLRADFAALAAEVGTRLKIMANLPYAVTNPLLFKLVEQRRAIRQAVLMIQKEVAQRLTARPGSKEYGVLTVLLGTCATVQRLLEVGPGNFYPRPKVDSVVIAINFHEQPAALTEVDFALLRRVVDSAFRQRRKTLLNSLSAGAGLGLDRNQTAAALAAAGIDPRFRAENLDTEDFLRLTKAVSEQLQKPA</sequence>
<dbReference type="InterPro" id="IPR001737">
    <property type="entry name" value="KsgA/Erm"/>
</dbReference>
<evidence type="ECO:0000313" key="10">
    <source>
        <dbReference type="EMBL" id="ADH85322.1"/>
    </source>
</evidence>
<dbReference type="PANTHER" id="PTHR11727">
    <property type="entry name" value="DIMETHYLADENOSINE TRANSFERASE"/>
    <property type="match status" value="1"/>
</dbReference>
<dbReference type="eggNOG" id="COG0030">
    <property type="taxonomic scope" value="Bacteria"/>
</dbReference>
<dbReference type="EMBL" id="CP001940">
    <property type="protein sequence ID" value="ADH85322.1"/>
    <property type="molecule type" value="Genomic_DNA"/>
</dbReference>
<dbReference type="HAMAP" id="MF_00607">
    <property type="entry name" value="16SrRNA_methyltr_A"/>
    <property type="match status" value="1"/>
</dbReference>
<dbReference type="SUPFAM" id="SSF53335">
    <property type="entry name" value="S-adenosyl-L-methionine-dependent methyltransferases"/>
    <property type="match status" value="1"/>
</dbReference>
<feature type="binding site" evidence="7 8">
    <location>
        <position position="51"/>
    </location>
    <ligand>
        <name>S-adenosyl-L-methionine</name>
        <dbReference type="ChEBI" id="CHEBI:59789"/>
    </ligand>
</feature>
<dbReference type="InterPro" id="IPR023165">
    <property type="entry name" value="rRNA_Ade_diMease-like_C"/>
</dbReference>
<dbReference type="FunCoup" id="D6Z167">
    <property type="interactions" value="420"/>
</dbReference>
<dbReference type="GO" id="GO:0005829">
    <property type="term" value="C:cytosol"/>
    <property type="evidence" value="ECO:0007669"/>
    <property type="project" value="TreeGrafter"/>
</dbReference>